<evidence type="ECO:0000313" key="2">
    <source>
        <dbReference type="Proteomes" id="UP001501057"/>
    </source>
</evidence>
<dbReference type="EMBL" id="BAAAME010000010">
    <property type="protein sequence ID" value="GAA1752886.1"/>
    <property type="molecule type" value="Genomic_DNA"/>
</dbReference>
<keyword evidence="2" id="KW-1185">Reference proteome</keyword>
<dbReference type="Gene3D" id="1.10.287.1060">
    <property type="entry name" value="ESAT-6-like"/>
    <property type="match status" value="1"/>
</dbReference>
<protein>
    <recommendedName>
        <fullName evidence="3">ESAT-6-like protein</fullName>
    </recommendedName>
</protein>
<reference evidence="1 2" key="1">
    <citation type="journal article" date="2019" name="Int. J. Syst. Evol. Microbiol.">
        <title>The Global Catalogue of Microorganisms (GCM) 10K type strain sequencing project: providing services to taxonomists for standard genome sequencing and annotation.</title>
        <authorList>
            <consortium name="The Broad Institute Genomics Platform"/>
            <consortium name="The Broad Institute Genome Sequencing Center for Infectious Disease"/>
            <person name="Wu L."/>
            <person name="Ma J."/>
        </authorList>
    </citation>
    <scope>NUCLEOTIDE SEQUENCE [LARGE SCALE GENOMIC DNA]</scope>
    <source>
        <strain evidence="1 2">JCM 13518</strain>
    </source>
</reference>
<dbReference type="SUPFAM" id="SSF140453">
    <property type="entry name" value="EsxAB dimer-like"/>
    <property type="match status" value="1"/>
</dbReference>
<sequence length="99" mass="10703">MSNVSVTYDEMRSAASQLRTGQENMNTTLTELSSFIQNLVQSGFVTDQASVTYNDQYEQFTTSTRSAVDALEQLAAYLEQAADTLSATDADLSSAINAS</sequence>
<accession>A0ABN2KCZ3</accession>
<dbReference type="Pfam" id="PF06013">
    <property type="entry name" value="WXG100"/>
    <property type="match status" value="1"/>
</dbReference>
<dbReference type="InterPro" id="IPR036689">
    <property type="entry name" value="ESAT-6-like_sf"/>
</dbReference>
<comment type="caution">
    <text evidence="1">The sequence shown here is derived from an EMBL/GenBank/DDBJ whole genome shotgun (WGS) entry which is preliminary data.</text>
</comment>
<gene>
    <name evidence="1" type="ORF">GCM10009710_35690</name>
</gene>
<dbReference type="Proteomes" id="UP001501057">
    <property type="component" value="Unassembled WGS sequence"/>
</dbReference>
<name>A0ABN2KCZ3_9ACTN</name>
<evidence type="ECO:0008006" key="3">
    <source>
        <dbReference type="Google" id="ProtNLM"/>
    </source>
</evidence>
<dbReference type="RefSeq" id="WP_229051830.1">
    <property type="nucleotide sequence ID" value="NZ_BAAAME010000010.1"/>
</dbReference>
<evidence type="ECO:0000313" key="1">
    <source>
        <dbReference type="EMBL" id="GAA1752886.1"/>
    </source>
</evidence>
<dbReference type="InterPro" id="IPR010310">
    <property type="entry name" value="T7SS_ESAT-6-like"/>
</dbReference>
<organism evidence="1 2">
    <name type="scientific">Aeromicrobium alkaliterrae</name>
    <dbReference type="NCBI Taxonomy" id="302168"/>
    <lineage>
        <taxon>Bacteria</taxon>
        <taxon>Bacillati</taxon>
        <taxon>Actinomycetota</taxon>
        <taxon>Actinomycetes</taxon>
        <taxon>Propionibacteriales</taxon>
        <taxon>Nocardioidaceae</taxon>
        <taxon>Aeromicrobium</taxon>
    </lineage>
</organism>
<proteinExistence type="predicted"/>